<dbReference type="PANTHER" id="PTHR11011:SF105">
    <property type="entry name" value="FATTY ACYL-COA REDUCTASE"/>
    <property type="match status" value="1"/>
</dbReference>
<feature type="domain" description="Thioester reductase (TE)" evidence="6">
    <location>
        <begin position="36"/>
        <end position="146"/>
    </location>
</feature>
<dbReference type="AlphaFoldDB" id="A0AAD5CEZ2"/>
<dbReference type="SUPFAM" id="SSF51735">
    <property type="entry name" value="NAD(P)-binding Rossmann-fold domains"/>
    <property type="match status" value="1"/>
</dbReference>
<dbReference type="InterPro" id="IPR036291">
    <property type="entry name" value="NAD(P)-bd_dom_sf"/>
</dbReference>
<evidence type="ECO:0000256" key="1">
    <source>
        <dbReference type="ARBA" id="ARBA00005928"/>
    </source>
</evidence>
<keyword evidence="4" id="KW-0560">Oxidoreductase</keyword>
<dbReference type="EMBL" id="JAMZMK010008380">
    <property type="protein sequence ID" value="KAI7740656.1"/>
    <property type="molecule type" value="Genomic_DNA"/>
</dbReference>
<dbReference type="InterPro" id="IPR013120">
    <property type="entry name" value="FAR_NAD-bd"/>
</dbReference>
<evidence type="ECO:0000313" key="8">
    <source>
        <dbReference type="Proteomes" id="UP001206925"/>
    </source>
</evidence>
<comment type="function">
    <text evidence="4">Catalyzes the reduction of fatty acyl-CoA to fatty alcohols.</text>
</comment>
<dbReference type="GO" id="GO:0080019">
    <property type="term" value="F:alcohol-forming very long-chain fatty acyl-CoA reductase activity"/>
    <property type="evidence" value="ECO:0007669"/>
    <property type="project" value="InterPro"/>
</dbReference>
<evidence type="ECO:0000259" key="6">
    <source>
        <dbReference type="Pfam" id="PF07993"/>
    </source>
</evidence>
<dbReference type="InterPro" id="IPR026055">
    <property type="entry name" value="FAR"/>
</dbReference>
<dbReference type="Pfam" id="PF07993">
    <property type="entry name" value="NAD_binding_4"/>
    <property type="match status" value="1"/>
</dbReference>
<keyword evidence="2 4" id="KW-0444">Lipid biosynthesis</keyword>
<keyword evidence="4" id="KW-0521">NADP</keyword>
<comment type="catalytic activity">
    <reaction evidence="4">
        <text>a long-chain fatty acyl-CoA + 2 NADPH + 2 H(+) = a long-chain primary fatty alcohol + 2 NADP(+) + CoA</text>
        <dbReference type="Rhea" id="RHEA:52716"/>
        <dbReference type="ChEBI" id="CHEBI:15378"/>
        <dbReference type="ChEBI" id="CHEBI:57287"/>
        <dbReference type="ChEBI" id="CHEBI:57783"/>
        <dbReference type="ChEBI" id="CHEBI:58349"/>
        <dbReference type="ChEBI" id="CHEBI:77396"/>
        <dbReference type="ChEBI" id="CHEBI:83139"/>
        <dbReference type="EC" id="1.2.1.84"/>
    </reaction>
</comment>
<evidence type="ECO:0000313" key="7">
    <source>
        <dbReference type="EMBL" id="KAI7740656.1"/>
    </source>
</evidence>
<dbReference type="GO" id="GO:0102965">
    <property type="term" value="F:alcohol-forming long-chain fatty acyl-CoA reductase activity"/>
    <property type="evidence" value="ECO:0007669"/>
    <property type="project" value="UniProtKB-EC"/>
</dbReference>
<accession>A0AAD5CEZ2</accession>
<dbReference type="Pfam" id="PF03015">
    <property type="entry name" value="Sterile"/>
    <property type="match status" value="1"/>
</dbReference>
<protein>
    <recommendedName>
        <fullName evidence="4">Fatty acyl-CoA reductase</fullName>
        <ecNumber evidence="4">1.2.1.84</ecNumber>
    </recommendedName>
</protein>
<dbReference type="GO" id="GO:0010345">
    <property type="term" value="P:suberin biosynthetic process"/>
    <property type="evidence" value="ECO:0007669"/>
    <property type="project" value="TreeGrafter"/>
</dbReference>
<evidence type="ECO:0000256" key="3">
    <source>
        <dbReference type="ARBA" id="ARBA00023098"/>
    </source>
</evidence>
<dbReference type="Proteomes" id="UP001206925">
    <property type="component" value="Unassembled WGS sequence"/>
</dbReference>
<sequence length="318" mass="36326">MLEKQFKYGESLNGKTIVDIKKEKEVIEENLKQLTTEKATNKVIACSMKDLGIQRAKHHGWPNTYVFTKAMGEMLLEELREAVPVIILRPSIVTSTYKEPFPGWIDGIRTIDSVCASYIKGMITCFPGDPDCIMDIIPVDMVVNAMLAAMAAHENHTKSSIIYHVGSSTSNPVKLRQIVDWTVEHFIKHPYINEDGSIRAHKFKLLTSTSFEKYMAIRYDFPLKGLKIANMVLCNALNGLYTDFSRKLHIGNLYADLFRPYTFSKAIYDDFNLKNLLNICQENNGDKTQIFFFSPSSINWEDYYINTHLPGLVKYAIK</sequence>
<name>A0AAD5CEZ2_AMBAR</name>
<keyword evidence="3 4" id="KW-0443">Lipid metabolism</keyword>
<organism evidence="7 8">
    <name type="scientific">Ambrosia artemisiifolia</name>
    <name type="common">Common ragweed</name>
    <dbReference type="NCBI Taxonomy" id="4212"/>
    <lineage>
        <taxon>Eukaryota</taxon>
        <taxon>Viridiplantae</taxon>
        <taxon>Streptophyta</taxon>
        <taxon>Embryophyta</taxon>
        <taxon>Tracheophyta</taxon>
        <taxon>Spermatophyta</taxon>
        <taxon>Magnoliopsida</taxon>
        <taxon>eudicotyledons</taxon>
        <taxon>Gunneridae</taxon>
        <taxon>Pentapetalae</taxon>
        <taxon>asterids</taxon>
        <taxon>campanulids</taxon>
        <taxon>Asterales</taxon>
        <taxon>Asteraceae</taxon>
        <taxon>Asteroideae</taxon>
        <taxon>Heliantheae alliance</taxon>
        <taxon>Heliantheae</taxon>
        <taxon>Ambrosia</taxon>
    </lineage>
</organism>
<gene>
    <name evidence="7" type="ORF">M8C21_002796</name>
</gene>
<dbReference type="EC" id="1.2.1.84" evidence="4"/>
<evidence type="ECO:0000259" key="5">
    <source>
        <dbReference type="Pfam" id="PF03015"/>
    </source>
</evidence>
<dbReference type="GO" id="GO:0035336">
    <property type="term" value="P:long-chain fatty-acyl-CoA metabolic process"/>
    <property type="evidence" value="ECO:0007669"/>
    <property type="project" value="TreeGrafter"/>
</dbReference>
<evidence type="ECO:0000256" key="2">
    <source>
        <dbReference type="ARBA" id="ARBA00022516"/>
    </source>
</evidence>
<keyword evidence="8" id="KW-1185">Reference proteome</keyword>
<comment type="similarity">
    <text evidence="1 4">Belongs to the fatty acyl-CoA reductase family.</text>
</comment>
<reference evidence="7" key="1">
    <citation type="submission" date="2022-06" db="EMBL/GenBank/DDBJ databases">
        <title>Uncovering the hologenomic basis of an extraordinary plant invasion.</title>
        <authorList>
            <person name="Bieker V.C."/>
            <person name="Martin M.D."/>
            <person name="Gilbert T."/>
            <person name="Hodgins K."/>
            <person name="Battlay P."/>
            <person name="Petersen B."/>
            <person name="Wilson J."/>
        </authorList>
    </citation>
    <scope>NUCLEOTIDE SEQUENCE</scope>
    <source>
        <strain evidence="7">AA19_3_7</strain>
        <tissue evidence="7">Leaf</tissue>
    </source>
</reference>
<dbReference type="PANTHER" id="PTHR11011">
    <property type="entry name" value="MALE STERILITY PROTEIN 2-RELATED"/>
    <property type="match status" value="1"/>
</dbReference>
<evidence type="ECO:0000256" key="4">
    <source>
        <dbReference type="RuleBase" id="RU363097"/>
    </source>
</evidence>
<comment type="caution">
    <text evidence="7">The sequence shown here is derived from an EMBL/GenBank/DDBJ whole genome shotgun (WGS) entry which is preliminary data.</text>
</comment>
<feature type="domain" description="Fatty acyl-CoA reductase C-terminal" evidence="5">
    <location>
        <begin position="242"/>
        <end position="318"/>
    </location>
</feature>
<dbReference type="InterPro" id="IPR033640">
    <property type="entry name" value="FAR_C"/>
</dbReference>
<dbReference type="Gene3D" id="3.40.50.720">
    <property type="entry name" value="NAD(P)-binding Rossmann-like Domain"/>
    <property type="match status" value="1"/>
</dbReference>
<proteinExistence type="inferred from homology"/>